<keyword evidence="7" id="KW-0539">Nucleus</keyword>
<evidence type="ECO:0000256" key="5">
    <source>
        <dbReference type="ARBA" id="ARBA00023125"/>
    </source>
</evidence>
<keyword evidence="5" id="KW-0238">DNA-binding</keyword>
<evidence type="ECO:0000256" key="3">
    <source>
        <dbReference type="ARBA" id="ARBA00022833"/>
    </source>
</evidence>
<feature type="domain" description="Xylanolytic transcriptional activator regulatory" evidence="8">
    <location>
        <begin position="157"/>
        <end position="229"/>
    </location>
</feature>
<evidence type="ECO:0000256" key="4">
    <source>
        <dbReference type="ARBA" id="ARBA00023015"/>
    </source>
</evidence>
<evidence type="ECO:0000256" key="7">
    <source>
        <dbReference type="ARBA" id="ARBA00023242"/>
    </source>
</evidence>
<dbReference type="SMART" id="SM00906">
    <property type="entry name" value="Fungal_trans"/>
    <property type="match status" value="1"/>
</dbReference>
<dbReference type="OrthoDB" id="5296287at2759"/>
<dbReference type="InterPro" id="IPR007219">
    <property type="entry name" value="XnlR_reg_dom"/>
</dbReference>
<keyword evidence="4" id="KW-0805">Transcription regulation</keyword>
<dbReference type="PANTHER" id="PTHR47782:SF12">
    <property type="entry name" value="ZN(II)2CYS6 TRANSCRIPTION FACTOR (EUROFUNG)"/>
    <property type="match status" value="1"/>
</dbReference>
<comment type="subcellular location">
    <subcellularLocation>
        <location evidence="1">Nucleus</location>
    </subcellularLocation>
</comment>
<evidence type="ECO:0000256" key="2">
    <source>
        <dbReference type="ARBA" id="ARBA00022723"/>
    </source>
</evidence>
<dbReference type="CDD" id="cd12148">
    <property type="entry name" value="fungal_TF_MHR"/>
    <property type="match status" value="1"/>
</dbReference>
<organism evidence="9 10">
    <name type="scientific">Fusarium albosuccineum</name>
    <dbReference type="NCBI Taxonomy" id="1237068"/>
    <lineage>
        <taxon>Eukaryota</taxon>
        <taxon>Fungi</taxon>
        <taxon>Dikarya</taxon>
        <taxon>Ascomycota</taxon>
        <taxon>Pezizomycotina</taxon>
        <taxon>Sordariomycetes</taxon>
        <taxon>Hypocreomycetidae</taxon>
        <taxon>Hypocreales</taxon>
        <taxon>Nectriaceae</taxon>
        <taxon>Fusarium</taxon>
        <taxon>Fusarium decemcellulare species complex</taxon>
    </lineage>
</organism>
<dbReference type="EMBL" id="JAADYS010000960">
    <property type="protein sequence ID" value="KAF4465894.1"/>
    <property type="molecule type" value="Genomic_DNA"/>
</dbReference>
<proteinExistence type="predicted"/>
<dbReference type="GO" id="GO:0000981">
    <property type="term" value="F:DNA-binding transcription factor activity, RNA polymerase II-specific"/>
    <property type="evidence" value="ECO:0007669"/>
    <property type="project" value="TreeGrafter"/>
</dbReference>
<dbReference type="PANTHER" id="PTHR47782">
    <property type="entry name" value="ZN(II)2CYS6 TRANSCRIPTION FACTOR (EUROFUNG)-RELATED"/>
    <property type="match status" value="1"/>
</dbReference>
<dbReference type="GO" id="GO:0045944">
    <property type="term" value="P:positive regulation of transcription by RNA polymerase II"/>
    <property type="evidence" value="ECO:0007669"/>
    <property type="project" value="TreeGrafter"/>
</dbReference>
<dbReference type="GO" id="GO:0006351">
    <property type="term" value="P:DNA-templated transcription"/>
    <property type="evidence" value="ECO:0007669"/>
    <property type="project" value="InterPro"/>
</dbReference>
<dbReference type="GO" id="GO:0005634">
    <property type="term" value="C:nucleus"/>
    <property type="evidence" value="ECO:0007669"/>
    <property type="project" value="UniProtKB-SubCell"/>
</dbReference>
<comment type="caution">
    <text evidence="9">The sequence shown here is derived from an EMBL/GenBank/DDBJ whole genome shotgun (WGS) entry which is preliminary data.</text>
</comment>
<reference evidence="9 10" key="1">
    <citation type="submission" date="2020-01" db="EMBL/GenBank/DDBJ databases">
        <title>Identification and distribution of gene clusters putatively required for synthesis of sphingolipid metabolism inhibitors in phylogenetically diverse species of the filamentous fungus Fusarium.</title>
        <authorList>
            <person name="Kim H.-S."/>
            <person name="Busman M."/>
            <person name="Brown D.W."/>
            <person name="Divon H."/>
            <person name="Uhlig S."/>
            <person name="Proctor R.H."/>
        </authorList>
    </citation>
    <scope>NUCLEOTIDE SEQUENCE [LARGE SCALE GENOMIC DNA]</scope>
    <source>
        <strain evidence="9 10">NRRL 20459</strain>
    </source>
</reference>
<evidence type="ECO:0000256" key="6">
    <source>
        <dbReference type="ARBA" id="ARBA00023163"/>
    </source>
</evidence>
<dbReference type="Pfam" id="PF04082">
    <property type="entry name" value="Fungal_trans"/>
    <property type="match status" value="1"/>
</dbReference>
<dbReference type="GO" id="GO:0008270">
    <property type="term" value="F:zinc ion binding"/>
    <property type="evidence" value="ECO:0007669"/>
    <property type="project" value="InterPro"/>
</dbReference>
<evidence type="ECO:0000256" key="1">
    <source>
        <dbReference type="ARBA" id="ARBA00004123"/>
    </source>
</evidence>
<keyword evidence="10" id="KW-1185">Reference proteome</keyword>
<accession>A0A8H4LE88</accession>
<dbReference type="AlphaFoldDB" id="A0A8H4LE88"/>
<name>A0A8H4LE88_9HYPO</name>
<dbReference type="InterPro" id="IPR052202">
    <property type="entry name" value="Yeast_MetPath_Reg"/>
</dbReference>
<evidence type="ECO:0000313" key="9">
    <source>
        <dbReference type="EMBL" id="KAF4465894.1"/>
    </source>
</evidence>
<keyword evidence="2" id="KW-0479">Metal-binding</keyword>
<evidence type="ECO:0000313" key="10">
    <source>
        <dbReference type="Proteomes" id="UP000554235"/>
    </source>
</evidence>
<dbReference type="Proteomes" id="UP000554235">
    <property type="component" value="Unassembled WGS sequence"/>
</dbReference>
<gene>
    <name evidence="9" type="ORF">FALBO_7260</name>
</gene>
<sequence length="516" mass="59084">MARLVEAAVTTPEIDVPLLGVRVNSAPSQDDALATRVNLAVLPSRDVAEQLFSSYFDGLHLLHPFLHRPSLLRELDRAYTQQETLSASAYFRIHMVFAIGSVSLVRERLHHVSPVDYYASAMQHFDKASGLSSLEHIQALLLILLFSLQNDIGIGSKWDLARVAMRICIENNFHKKRIKRCDPMTEQMQRRVFWACYISDRHSSSVLNVPMAIQDEDITAELPIDADDDLIESGNIDAQLLRGMSEVSAQLRQIRLRKITSMIGTRLYRTTANHSYGDLRSAVDMILDKLHTWHEEFPILAEPRNIYEHVHWRDLNYFRERLKCFRLLMLAKKDRSDEECLKNCYEAAAQVALLYQSIRTSDKLIMNWTCVHDMMSAGFTNLHCGIIQRDSAREEGFVNWGIRALDIRYTTGVILDTLSYIAEKWPPVEKHAHVFRTLACRVDTSMMARRTGTEAWRPREASVADMVENSQLDRGVDHHADMWDAAMAAFLDQPLDLGNIDWGSVDWDAMQLLNDE</sequence>
<keyword evidence="6" id="KW-0804">Transcription</keyword>
<keyword evidence="3" id="KW-0862">Zinc</keyword>
<evidence type="ECO:0000259" key="8">
    <source>
        <dbReference type="SMART" id="SM00906"/>
    </source>
</evidence>
<dbReference type="GO" id="GO:0043565">
    <property type="term" value="F:sequence-specific DNA binding"/>
    <property type="evidence" value="ECO:0007669"/>
    <property type="project" value="TreeGrafter"/>
</dbReference>
<protein>
    <recommendedName>
        <fullName evidence="8">Xylanolytic transcriptional activator regulatory domain-containing protein</fullName>
    </recommendedName>
</protein>